<dbReference type="InterPro" id="IPR037221">
    <property type="entry name" value="H-type_lectin_dom_sf"/>
</dbReference>
<dbReference type="AlphaFoldDB" id="G9ML10"/>
<dbReference type="GO" id="GO:0007155">
    <property type="term" value="P:cell adhesion"/>
    <property type="evidence" value="ECO:0007669"/>
    <property type="project" value="InterPro"/>
</dbReference>
<comment type="caution">
    <text evidence="2">The sequence shown here is derived from an EMBL/GenBank/DDBJ whole genome shotgun (WGS) entry which is preliminary data.</text>
</comment>
<dbReference type="InterPro" id="IPR019019">
    <property type="entry name" value="H-type_lectin_domain"/>
</dbReference>
<evidence type="ECO:0000313" key="3">
    <source>
        <dbReference type="Proteomes" id="UP000007115"/>
    </source>
</evidence>
<dbReference type="OMA" id="WSTENIR"/>
<dbReference type="GeneID" id="25792291"/>
<gene>
    <name evidence="2" type="ORF">TRIVIDRAFT_230035</name>
</gene>
<dbReference type="Pfam" id="PF09458">
    <property type="entry name" value="H_lectin"/>
    <property type="match status" value="1"/>
</dbReference>
<dbReference type="OrthoDB" id="291007at2759"/>
<proteinExistence type="predicted"/>
<dbReference type="eggNOG" id="ENOG502RNMF">
    <property type="taxonomic scope" value="Eukaryota"/>
</dbReference>
<organism evidence="2 3">
    <name type="scientific">Hypocrea virens (strain Gv29-8 / FGSC 10586)</name>
    <name type="common">Gliocladium virens</name>
    <name type="synonym">Trichoderma virens</name>
    <dbReference type="NCBI Taxonomy" id="413071"/>
    <lineage>
        <taxon>Eukaryota</taxon>
        <taxon>Fungi</taxon>
        <taxon>Dikarya</taxon>
        <taxon>Ascomycota</taxon>
        <taxon>Pezizomycotina</taxon>
        <taxon>Sordariomycetes</taxon>
        <taxon>Hypocreomycetidae</taxon>
        <taxon>Hypocreales</taxon>
        <taxon>Hypocreaceae</taxon>
        <taxon>Trichoderma</taxon>
    </lineage>
</organism>
<protein>
    <recommendedName>
        <fullName evidence="1">H-type lectin domain-containing protein</fullName>
    </recommendedName>
</protein>
<dbReference type="VEuPathDB" id="FungiDB:TRIVIDRAFT_230035"/>
<dbReference type="STRING" id="413071.G9ML10"/>
<reference evidence="2 3" key="1">
    <citation type="journal article" date="2011" name="Genome Biol.">
        <title>Comparative genome sequence analysis underscores mycoparasitism as the ancestral life style of Trichoderma.</title>
        <authorList>
            <person name="Kubicek C.P."/>
            <person name="Herrera-Estrella A."/>
            <person name="Seidl-Seiboth V."/>
            <person name="Martinez D.A."/>
            <person name="Druzhinina I.S."/>
            <person name="Thon M."/>
            <person name="Zeilinger S."/>
            <person name="Casas-Flores S."/>
            <person name="Horwitz B.A."/>
            <person name="Mukherjee P.K."/>
            <person name="Mukherjee M."/>
            <person name="Kredics L."/>
            <person name="Alcaraz L.D."/>
            <person name="Aerts A."/>
            <person name="Antal Z."/>
            <person name="Atanasova L."/>
            <person name="Cervantes-Badillo M.G."/>
            <person name="Challacombe J."/>
            <person name="Chertkov O."/>
            <person name="McCluskey K."/>
            <person name="Coulpier F."/>
            <person name="Deshpande N."/>
            <person name="von Doehren H."/>
            <person name="Ebbole D.J."/>
            <person name="Esquivel-Naranjo E.U."/>
            <person name="Fekete E."/>
            <person name="Flipphi M."/>
            <person name="Glaser F."/>
            <person name="Gomez-Rodriguez E.Y."/>
            <person name="Gruber S."/>
            <person name="Han C."/>
            <person name="Henrissat B."/>
            <person name="Hermosa R."/>
            <person name="Hernandez-Onate M."/>
            <person name="Karaffa L."/>
            <person name="Kosti I."/>
            <person name="Le Crom S."/>
            <person name="Lindquist E."/>
            <person name="Lucas S."/>
            <person name="Luebeck M."/>
            <person name="Luebeck P.S."/>
            <person name="Margeot A."/>
            <person name="Metz B."/>
            <person name="Misra M."/>
            <person name="Nevalainen H."/>
            <person name="Omann M."/>
            <person name="Packer N."/>
            <person name="Perrone G."/>
            <person name="Uresti-Rivera E.E."/>
            <person name="Salamov A."/>
            <person name="Schmoll M."/>
            <person name="Seiboth B."/>
            <person name="Shapiro H."/>
            <person name="Sukno S."/>
            <person name="Tamayo-Ramos J.A."/>
            <person name="Tisch D."/>
            <person name="Wiest A."/>
            <person name="Wilkinson H.H."/>
            <person name="Zhang M."/>
            <person name="Coutinho P.M."/>
            <person name="Kenerley C.M."/>
            <person name="Monte E."/>
            <person name="Baker S.E."/>
            <person name="Grigoriev I.V."/>
        </authorList>
    </citation>
    <scope>NUCLEOTIDE SEQUENCE [LARGE SCALE GENOMIC DNA]</scope>
    <source>
        <strain evidence="3">Gv29-8 / FGSC 10586</strain>
    </source>
</reference>
<evidence type="ECO:0000259" key="1">
    <source>
        <dbReference type="Pfam" id="PF09458"/>
    </source>
</evidence>
<accession>G9ML10</accession>
<dbReference type="RefSeq" id="XP_013959102.1">
    <property type="nucleotide sequence ID" value="XM_014103627.1"/>
</dbReference>
<dbReference type="Gene3D" id="2.60.40.2080">
    <property type="match status" value="1"/>
</dbReference>
<dbReference type="InParanoid" id="G9ML10"/>
<keyword evidence="3" id="KW-1185">Reference proteome</keyword>
<feature type="domain" description="H-type lectin" evidence="1">
    <location>
        <begin position="131"/>
        <end position="196"/>
    </location>
</feature>
<dbReference type="SUPFAM" id="SSF141086">
    <property type="entry name" value="Agglutinin HPA-like"/>
    <property type="match status" value="1"/>
</dbReference>
<dbReference type="HOGENOM" id="CLU_1360577_0_0_1"/>
<dbReference type="EMBL" id="ABDF02000004">
    <property type="protein sequence ID" value="EHK24904.1"/>
    <property type="molecule type" value="Genomic_DNA"/>
</dbReference>
<dbReference type="GO" id="GO:0030246">
    <property type="term" value="F:carbohydrate binding"/>
    <property type="evidence" value="ECO:0007669"/>
    <property type="project" value="InterPro"/>
</dbReference>
<name>G9ML10_HYPVG</name>
<evidence type="ECO:0000313" key="2">
    <source>
        <dbReference type="EMBL" id="EHK24904.1"/>
    </source>
</evidence>
<dbReference type="Proteomes" id="UP000007115">
    <property type="component" value="Unassembled WGS sequence"/>
</dbReference>
<sequence>MKAPLGDQPTRQQEDDLVSMSSDYAIQFSDIDSDARGHGQSKRIFIQPPVTINLFGAGAGPAAATTFSNTGISGSSDPIISRLESQIAVLSSKVEQLASQVNSAQPRLQVDGGEWSTQNIQCSYPRGPTQHRITFEKRFKSAPRVVVSMNSADIDNSENFRLIVYATDIDVEGFTVHLEPWHNTYLYDCGVSWIAIGDEKE</sequence>